<dbReference type="PROSITE" id="PS51846">
    <property type="entry name" value="CNNM"/>
    <property type="match status" value="1"/>
</dbReference>
<keyword evidence="6 10" id="KW-1133">Transmembrane helix</keyword>
<gene>
    <name evidence="14" type="ORF">PVK37_18010</name>
</gene>
<proteinExistence type="inferred from homology"/>
<dbReference type="Gene3D" id="3.30.465.10">
    <property type="match status" value="1"/>
</dbReference>
<evidence type="ECO:0000313" key="15">
    <source>
        <dbReference type="Proteomes" id="UP001219605"/>
    </source>
</evidence>
<evidence type="ECO:0000256" key="2">
    <source>
        <dbReference type="ARBA" id="ARBA00006337"/>
    </source>
</evidence>
<dbReference type="SMART" id="SM00116">
    <property type="entry name" value="CBS"/>
    <property type="match status" value="2"/>
</dbReference>
<dbReference type="Pfam" id="PF01595">
    <property type="entry name" value="CNNM"/>
    <property type="match status" value="1"/>
</dbReference>
<dbReference type="PANTHER" id="PTHR43099">
    <property type="entry name" value="UPF0053 PROTEIN YRKA"/>
    <property type="match status" value="1"/>
</dbReference>
<evidence type="ECO:0000256" key="4">
    <source>
        <dbReference type="ARBA" id="ARBA00022692"/>
    </source>
</evidence>
<keyword evidence="7 9" id="KW-0129">CBS domain</keyword>
<evidence type="ECO:0000256" key="10">
    <source>
        <dbReference type="PROSITE-ProRule" id="PRU01193"/>
    </source>
</evidence>
<organism evidence="14 15">
    <name type="scientific">Micromonospora cathayae</name>
    <dbReference type="NCBI Taxonomy" id="3028804"/>
    <lineage>
        <taxon>Bacteria</taxon>
        <taxon>Bacillati</taxon>
        <taxon>Actinomycetota</taxon>
        <taxon>Actinomycetes</taxon>
        <taxon>Micromonosporales</taxon>
        <taxon>Micromonosporaceae</taxon>
        <taxon>Micromonospora</taxon>
    </lineage>
</organism>
<evidence type="ECO:0000256" key="3">
    <source>
        <dbReference type="ARBA" id="ARBA00022475"/>
    </source>
</evidence>
<keyword evidence="15" id="KW-1185">Reference proteome</keyword>
<comment type="subcellular location">
    <subcellularLocation>
        <location evidence="1">Cell membrane</location>
        <topology evidence="1">Multi-pass membrane protein</topology>
    </subcellularLocation>
</comment>
<evidence type="ECO:0000313" key="14">
    <source>
        <dbReference type="EMBL" id="WDZ82389.1"/>
    </source>
</evidence>
<name>A0ABY7ZKF3_9ACTN</name>
<keyword evidence="5" id="KW-0677">Repeat</keyword>
<protein>
    <submittedName>
        <fullName evidence="14">Hemolysin family protein</fullName>
    </submittedName>
</protein>
<feature type="domain" description="CNNM transmembrane" evidence="13">
    <location>
        <begin position="1"/>
        <end position="195"/>
    </location>
</feature>
<comment type="similarity">
    <text evidence="2">Belongs to the UPF0053 family.</text>
</comment>
<feature type="transmembrane region" description="Helical" evidence="11">
    <location>
        <begin position="6"/>
        <end position="31"/>
    </location>
</feature>
<dbReference type="Pfam" id="PF00571">
    <property type="entry name" value="CBS"/>
    <property type="match status" value="2"/>
</dbReference>
<dbReference type="Pfam" id="PF03471">
    <property type="entry name" value="CorC_HlyC"/>
    <property type="match status" value="1"/>
</dbReference>
<evidence type="ECO:0000256" key="8">
    <source>
        <dbReference type="ARBA" id="ARBA00023136"/>
    </source>
</evidence>
<dbReference type="PANTHER" id="PTHR43099:SF5">
    <property type="entry name" value="HLYC_CORC FAMILY TRANSPORTER"/>
    <property type="match status" value="1"/>
</dbReference>
<evidence type="ECO:0000256" key="6">
    <source>
        <dbReference type="ARBA" id="ARBA00022989"/>
    </source>
</evidence>
<evidence type="ECO:0000256" key="7">
    <source>
        <dbReference type="ARBA" id="ARBA00023122"/>
    </source>
</evidence>
<evidence type="ECO:0000259" key="12">
    <source>
        <dbReference type="PROSITE" id="PS51371"/>
    </source>
</evidence>
<evidence type="ECO:0000259" key="13">
    <source>
        <dbReference type="PROSITE" id="PS51846"/>
    </source>
</evidence>
<reference evidence="14 15" key="1">
    <citation type="submission" date="2023-02" db="EMBL/GenBank/DDBJ databases">
        <authorList>
            <person name="Mo P."/>
        </authorList>
    </citation>
    <scope>NUCLEOTIDE SEQUENCE [LARGE SCALE GENOMIC DNA]</scope>
    <source>
        <strain evidence="14 15">HUAS 3</strain>
    </source>
</reference>
<feature type="domain" description="CBS" evidence="12">
    <location>
        <begin position="273"/>
        <end position="333"/>
    </location>
</feature>
<dbReference type="InterPro" id="IPR051676">
    <property type="entry name" value="UPF0053_domain"/>
</dbReference>
<dbReference type="InterPro" id="IPR046342">
    <property type="entry name" value="CBS_dom_sf"/>
</dbReference>
<evidence type="ECO:0000256" key="9">
    <source>
        <dbReference type="PROSITE-ProRule" id="PRU00703"/>
    </source>
</evidence>
<dbReference type="SMART" id="SM01091">
    <property type="entry name" value="CorC_HlyC"/>
    <property type="match status" value="1"/>
</dbReference>
<evidence type="ECO:0000256" key="1">
    <source>
        <dbReference type="ARBA" id="ARBA00004651"/>
    </source>
</evidence>
<dbReference type="InterPro" id="IPR000644">
    <property type="entry name" value="CBS_dom"/>
</dbReference>
<keyword evidence="4 10" id="KW-0812">Transmembrane</keyword>
<dbReference type="InterPro" id="IPR002550">
    <property type="entry name" value="CNNM"/>
</dbReference>
<sequence>MQSYWSQLALVGVLVVLNALFAGSEMALVSLRESQVQRLERSSRSGRVLAKLAKDPNRFLATIQIGITLAGFLASAAAAVSLARPLVPLLGFLGGAAETVAIVLVTLALTFVTLVFGELAPKRVAMQRAERWALMVARPLDLLASFSRPAVWALGATSDLVVRLAGVDPKPQRDEISPDELRDIVAGNHGFTKEQQTIISGAVEIADRRLRAVLVPRLQVFCLDSGTTAEAARLVLAASGHSRAPVVRHGGLDDAVGVLHLRDLVGVPDDRPIDECARPPMLLPDSLPVVDALRQFKAERQHIALVVDERGAVDGIVTLEDILEEIVGEIYDETDRDVRAVRPEPDGTITLPGTFPVHDLTDIGVELPDRPEGDYTTIAGLLLACLGHIPTETGENVTIDGWRLEVAAIDHHAIAQVRLYPGQQPEPATTEPVLDAADR</sequence>
<keyword evidence="3" id="KW-1003">Cell membrane</keyword>
<dbReference type="PROSITE" id="PS51371">
    <property type="entry name" value="CBS"/>
    <property type="match status" value="1"/>
</dbReference>
<dbReference type="SUPFAM" id="SSF54631">
    <property type="entry name" value="CBS-domain pair"/>
    <property type="match status" value="1"/>
</dbReference>
<keyword evidence="8 10" id="KW-0472">Membrane</keyword>
<dbReference type="InterPro" id="IPR036318">
    <property type="entry name" value="FAD-bd_PCMH-like_sf"/>
</dbReference>
<dbReference type="Proteomes" id="UP001219605">
    <property type="component" value="Chromosome"/>
</dbReference>
<feature type="transmembrane region" description="Helical" evidence="11">
    <location>
        <begin position="89"/>
        <end position="116"/>
    </location>
</feature>
<dbReference type="RefSeq" id="WP_275028626.1">
    <property type="nucleotide sequence ID" value="NZ_CP118615.1"/>
</dbReference>
<dbReference type="Gene3D" id="3.10.580.10">
    <property type="entry name" value="CBS-domain"/>
    <property type="match status" value="1"/>
</dbReference>
<evidence type="ECO:0000256" key="5">
    <source>
        <dbReference type="ARBA" id="ARBA00022737"/>
    </source>
</evidence>
<feature type="transmembrane region" description="Helical" evidence="11">
    <location>
        <begin position="59"/>
        <end position="83"/>
    </location>
</feature>
<dbReference type="InterPro" id="IPR044751">
    <property type="entry name" value="Ion_transp-like_CBS"/>
</dbReference>
<dbReference type="CDD" id="cd04590">
    <property type="entry name" value="CBS_pair_CorC_HlyC_assoc"/>
    <property type="match status" value="1"/>
</dbReference>
<dbReference type="InterPro" id="IPR016169">
    <property type="entry name" value="FAD-bd_PCMH_sub2"/>
</dbReference>
<accession>A0ABY7ZKF3</accession>
<dbReference type="SUPFAM" id="SSF56176">
    <property type="entry name" value="FAD-binding/transporter-associated domain-like"/>
    <property type="match status" value="1"/>
</dbReference>
<dbReference type="EMBL" id="CP118615">
    <property type="protein sequence ID" value="WDZ82389.1"/>
    <property type="molecule type" value="Genomic_DNA"/>
</dbReference>
<dbReference type="InterPro" id="IPR005170">
    <property type="entry name" value="Transptr-assoc_dom"/>
</dbReference>
<evidence type="ECO:0000256" key="11">
    <source>
        <dbReference type="SAM" id="Phobius"/>
    </source>
</evidence>